<feature type="region of interest" description="Disordered" evidence="1">
    <location>
        <begin position="1"/>
        <end position="80"/>
    </location>
</feature>
<gene>
    <name evidence="2" type="ORF">JMJ77_013151</name>
</gene>
<dbReference type="Proteomes" id="UP000699042">
    <property type="component" value="Unassembled WGS sequence"/>
</dbReference>
<feature type="non-terminal residue" evidence="2">
    <location>
        <position position="80"/>
    </location>
</feature>
<organism evidence="2 3">
    <name type="scientific">Colletotrichum scovillei</name>
    <dbReference type="NCBI Taxonomy" id="1209932"/>
    <lineage>
        <taxon>Eukaryota</taxon>
        <taxon>Fungi</taxon>
        <taxon>Dikarya</taxon>
        <taxon>Ascomycota</taxon>
        <taxon>Pezizomycotina</taxon>
        <taxon>Sordariomycetes</taxon>
        <taxon>Hypocreomycetidae</taxon>
        <taxon>Glomerellales</taxon>
        <taxon>Glomerellaceae</taxon>
        <taxon>Colletotrichum</taxon>
        <taxon>Colletotrichum acutatum species complex</taxon>
    </lineage>
</organism>
<protein>
    <submittedName>
        <fullName evidence="2">Uncharacterized protein</fullName>
    </submittedName>
</protein>
<dbReference type="EMBL" id="JAESDN010000005">
    <property type="protein sequence ID" value="KAG7050402.1"/>
    <property type="molecule type" value="Genomic_DNA"/>
</dbReference>
<feature type="compositionally biased region" description="Basic and acidic residues" evidence="1">
    <location>
        <begin position="56"/>
        <end position="66"/>
    </location>
</feature>
<comment type="caution">
    <text evidence="2">The sequence shown here is derived from an EMBL/GenBank/DDBJ whole genome shotgun (WGS) entry which is preliminary data.</text>
</comment>
<evidence type="ECO:0000256" key="1">
    <source>
        <dbReference type="SAM" id="MobiDB-lite"/>
    </source>
</evidence>
<keyword evidence="3" id="KW-1185">Reference proteome</keyword>
<reference evidence="2" key="1">
    <citation type="submission" date="2021-05" db="EMBL/GenBank/DDBJ databases">
        <title>Comparative genomics of three Colletotrichum scovillei strains and genetic complementation revealed genes involved fungal growth and virulence on chili pepper.</title>
        <authorList>
            <person name="Hsieh D.-K."/>
            <person name="Chuang S.-C."/>
            <person name="Chen C.-Y."/>
            <person name="Chao Y.-T."/>
            <person name="Lu M.-Y.J."/>
            <person name="Lee M.-H."/>
            <person name="Shih M.-C."/>
        </authorList>
    </citation>
    <scope>NUCLEOTIDE SEQUENCE</scope>
    <source>
        <strain evidence="2">Coll-153</strain>
    </source>
</reference>
<proteinExistence type="predicted"/>
<accession>A0A9P7UF77</accession>
<dbReference type="AlphaFoldDB" id="A0A9P7UF77"/>
<name>A0A9P7UF77_9PEZI</name>
<evidence type="ECO:0000313" key="2">
    <source>
        <dbReference type="EMBL" id="KAG7050402.1"/>
    </source>
</evidence>
<sequence length="80" mass="9074">STPNSSSFLPFIHNKTGAPSIGRYCRKATRNPPEQSDRQVPIASPRFMARTKEKRKQGGEREDDWTSRLTVPADRMSQNV</sequence>
<evidence type="ECO:0000313" key="3">
    <source>
        <dbReference type="Proteomes" id="UP000699042"/>
    </source>
</evidence>